<evidence type="ECO:0000313" key="2">
    <source>
        <dbReference type="EMBL" id="KAK0745144.1"/>
    </source>
</evidence>
<reference evidence="2" key="1">
    <citation type="submission" date="2023-06" db="EMBL/GenBank/DDBJ databases">
        <title>Genome-scale phylogeny and comparative genomics of the fungal order Sordariales.</title>
        <authorList>
            <consortium name="Lawrence Berkeley National Laboratory"/>
            <person name="Hensen N."/>
            <person name="Bonometti L."/>
            <person name="Westerberg I."/>
            <person name="Brannstrom I.O."/>
            <person name="Guillou S."/>
            <person name="Cros-Aarteil S."/>
            <person name="Calhoun S."/>
            <person name="Haridas S."/>
            <person name="Kuo A."/>
            <person name="Mondo S."/>
            <person name="Pangilinan J."/>
            <person name="Riley R."/>
            <person name="Labutti K."/>
            <person name="Andreopoulos B."/>
            <person name="Lipzen A."/>
            <person name="Chen C."/>
            <person name="Yanf M."/>
            <person name="Daum C."/>
            <person name="Ng V."/>
            <person name="Clum A."/>
            <person name="Steindorff A."/>
            <person name="Ohm R."/>
            <person name="Martin F."/>
            <person name="Silar P."/>
            <person name="Natvig D."/>
            <person name="Lalanne C."/>
            <person name="Gautier V."/>
            <person name="Ament-Velasquez S.L."/>
            <person name="Kruys A."/>
            <person name="Hutchinson M.I."/>
            <person name="Powell A.J."/>
            <person name="Barry K."/>
            <person name="Miller A.N."/>
            <person name="Grigoriev I.V."/>
            <person name="Debuchy R."/>
            <person name="Gladieux P."/>
            <person name="Thoren M.H."/>
            <person name="Johannesson H."/>
        </authorList>
    </citation>
    <scope>NUCLEOTIDE SEQUENCE</scope>
    <source>
        <strain evidence="2">CBS 540.89</strain>
    </source>
</reference>
<evidence type="ECO:0000256" key="1">
    <source>
        <dbReference type="SAM" id="MobiDB-lite"/>
    </source>
</evidence>
<name>A0AA40ETE9_9PEZI</name>
<gene>
    <name evidence="2" type="ORF">B0T21DRAFT_280366</name>
</gene>
<feature type="region of interest" description="Disordered" evidence="1">
    <location>
        <begin position="15"/>
        <end position="49"/>
    </location>
</feature>
<sequence>WEEAEKLFVQLMETSKTKLGGGHPSSLTTRGGREAGADSHTPPHFTWKGHGRRADVLAVMQDCVQARQRLAEGGEVMRR</sequence>
<dbReference type="Proteomes" id="UP001172159">
    <property type="component" value="Unassembled WGS sequence"/>
</dbReference>
<dbReference type="AlphaFoldDB" id="A0AA40ETE9"/>
<accession>A0AA40ETE9</accession>
<dbReference type="EMBL" id="JAUKTV010000002">
    <property type="protein sequence ID" value="KAK0745144.1"/>
    <property type="molecule type" value="Genomic_DNA"/>
</dbReference>
<organism evidence="2 3">
    <name type="scientific">Apiosordaria backusii</name>
    <dbReference type="NCBI Taxonomy" id="314023"/>
    <lineage>
        <taxon>Eukaryota</taxon>
        <taxon>Fungi</taxon>
        <taxon>Dikarya</taxon>
        <taxon>Ascomycota</taxon>
        <taxon>Pezizomycotina</taxon>
        <taxon>Sordariomycetes</taxon>
        <taxon>Sordariomycetidae</taxon>
        <taxon>Sordariales</taxon>
        <taxon>Lasiosphaeriaceae</taxon>
        <taxon>Apiosordaria</taxon>
    </lineage>
</organism>
<feature type="non-terminal residue" evidence="2">
    <location>
        <position position="1"/>
    </location>
</feature>
<proteinExistence type="predicted"/>
<comment type="caution">
    <text evidence="2">The sequence shown here is derived from an EMBL/GenBank/DDBJ whole genome shotgun (WGS) entry which is preliminary data.</text>
</comment>
<protein>
    <submittedName>
        <fullName evidence="2">Uncharacterized protein</fullName>
    </submittedName>
</protein>
<keyword evidence="3" id="KW-1185">Reference proteome</keyword>
<evidence type="ECO:0000313" key="3">
    <source>
        <dbReference type="Proteomes" id="UP001172159"/>
    </source>
</evidence>